<dbReference type="RefSeq" id="WP_339395378.1">
    <property type="nucleotide sequence ID" value="NZ_JBBFGL010000005.1"/>
</dbReference>
<dbReference type="PANTHER" id="PTHR38590">
    <property type="entry name" value="BLL0828 PROTEIN"/>
    <property type="match status" value="1"/>
</dbReference>
<comment type="caution">
    <text evidence="2">The sequence shown here is derived from an EMBL/GenBank/DDBJ whole genome shotgun (WGS) entry which is preliminary data.</text>
</comment>
<dbReference type="EMBL" id="JBBFGL010000005">
    <property type="protein sequence ID" value="MEJ5195939.1"/>
    <property type="molecule type" value="Genomic_DNA"/>
</dbReference>
<dbReference type="GO" id="GO:0004519">
    <property type="term" value="F:endonuclease activity"/>
    <property type="evidence" value="ECO:0007669"/>
    <property type="project" value="UniProtKB-KW"/>
</dbReference>
<proteinExistence type="predicted"/>
<protein>
    <submittedName>
        <fullName evidence="2">Endonuclease domain-containing protein</fullName>
    </submittedName>
</protein>
<evidence type="ECO:0000313" key="2">
    <source>
        <dbReference type="EMBL" id="MEJ5195939.1"/>
    </source>
</evidence>
<sequence>MKDVKNGKLTALSQTLRRNMTREERHLWYDFLKSQPVTFKRQKVIGNYIVDFFCAEARLVIELDGSQHYNDAGKAADMVRDQYLKDNGLTVLRYSNLEIAENFAGVCTEIRNHIGRCT</sequence>
<dbReference type="Proteomes" id="UP001373196">
    <property type="component" value="Unassembled WGS sequence"/>
</dbReference>
<reference evidence="2" key="1">
    <citation type="submission" date="2024-03" db="EMBL/GenBank/DDBJ databases">
        <authorList>
            <person name="Plomp N."/>
            <person name="Harmsen H.J."/>
        </authorList>
    </citation>
    <scope>NUCLEOTIDE SEQUENCE</scope>
    <source>
        <strain evidence="2">HTF-128</strain>
    </source>
</reference>
<evidence type="ECO:0000259" key="1">
    <source>
        <dbReference type="Pfam" id="PF04480"/>
    </source>
</evidence>
<dbReference type="Gene3D" id="3.40.960.10">
    <property type="entry name" value="VSR Endonuclease"/>
    <property type="match status" value="1"/>
</dbReference>
<evidence type="ECO:0000313" key="3">
    <source>
        <dbReference type="Proteomes" id="UP001373196"/>
    </source>
</evidence>
<dbReference type="InterPro" id="IPR007569">
    <property type="entry name" value="DUF559"/>
</dbReference>
<dbReference type="PANTHER" id="PTHR38590:SF1">
    <property type="entry name" value="BLL0828 PROTEIN"/>
    <property type="match status" value="1"/>
</dbReference>
<dbReference type="AlphaFoldDB" id="A0AB35Y667"/>
<accession>A0AB35Y667</accession>
<gene>
    <name evidence="2" type="ORF">WF834_07080</name>
</gene>
<dbReference type="InterPro" id="IPR011335">
    <property type="entry name" value="Restrct_endonuc-II-like"/>
</dbReference>
<dbReference type="SUPFAM" id="SSF52980">
    <property type="entry name" value="Restriction endonuclease-like"/>
    <property type="match status" value="1"/>
</dbReference>
<feature type="domain" description="DUF559" evidence="1">
    <location>
        <begin position="9"/>
        <end position="113"/>
    </location>
</feature>
<dbReference type="Pfam" id="PF04480">
    <property type="entry name" value="DUF559"/>
    <property type="match status" value="1"/>
</dbReference>
<name>A0AB35Y667_9FIRM</name>
<dbReference type="InterPro" id="IPR047216">
    <property type="entry name" value="Endonuclease_DUF559_bact"/>
</dbReference>
<keyword evidence="2" id="KW-0540">Nuclease</keyword>
<keyword evidence="2" id="KW-0378">Hydrolase</keyword>
<organism evidence="2 3">
    <name type="scientific">Faecalibacterium wellingii</name>
    <dbReference type="NCBI Taxonomy" id="2929491"/>
    <lineage>
        <taxon>Bacteria</taxon>
        <taxon>Bacillati</taxon>
        <taxon>Bacillota</taxon>
        <taxon>Clostridia</taxon>
        <taxon>Eubacteriales</taxon>
        <taxon>Oscillospiraceae</taxon>
        <taxon>Faecalibacterium</taxon>
    </lineage>
</organism>
<dbReference type="CDD" id="cd01038">
    <property type="entry name" value="Endonuclease_DUF559"/>
    <property type="match status" value="1"/>
</dbReference>
<keyword evidence="2" id="KW-0255">Endonuclease</keyword>